<sequence>MKSIMNEIGTVFLPVQDIEKSRDWYCNLFGIAPVEDIQFGHLYVIQMEGVNLVLDSKLFQKTGPLKAPMFHLNSNDIQKAYEEMQSRQVELTTGIENDHWFNFRDPDGNEIMLCKC</sequence>
<evidence type="ECO:0000313" key="2">
    <source>
        <dbReference type="EMBL" id="GEN84196.1"/>
    </source>
</evidence>
<dbReference type="PROSITE" id="PS51819">
    <property type="entry name" value="VOC"/>
    <property type="match status" value="1"/>
</dbReference>
<dbReference type="Gene3D" id="3.10.180.10">
    <property type="entry name" value="2,3-Dihydroxybiphenyl 1,2-Dioxygenase, domain 1"/>
    <property type="match status" value="1"/>
</dbReference>
<dbReference type="OrthoDB" id="2354281at2"/>
<dbReference type="RefSeq" id="WP_147058826.1">
    <property type="nucleotide sequence ID" value="NZ_BJYL01000033.1"/>
</dbReference>
<dbReference type="SUPFAM" id="SSF54593">
    <property type="entry name" value="Glyoxalase/Bleomycin resistance protein/Dihydroxybiphenyl dioxygenase"/>
    <property type="match status" value="1"/>
</dbReference>
<reference evidence="2 3" key="1">
    <citation type="submission" date="2019-07" db="EMBL/GenBank/DDBJ databases">
        <title>Whole genome shotgun sequence of Sporosarcina luteola NBRC 105378.</title>
        <authorList>
            <person name="Hosoyama A."/>
            <person name="Uohara A."/>
            <person name="Ohji S."/>
            <person name="Ichikawa N."/>
        </authorList>
    </citation>
    <scope>NUCLEOTIDE SEQUENCE [LARGE SCALE GENOMIC DNA]</scope>
    <source>
        <strain evidence="2 3">NBRC 105378</strain>
    </source>
</reference>
<dbReference type="InterPro" id="IPR004360">
    <property type="entry name" value="Glyas_Fos-R_dOase_dom"/>
</dbReference>
<protein>
    <recommendedName>
        <fullName evidence="1">VOC domain-containing protein</fullName>
    </recommendedName>
</protein>
<proteinExistence type="predicted"/>
<feature type="domain" description="VOC" evidence="1">
    <location>
        <begin position="7"/>
        <end position="116"/>
    </location>
</feature>
<organism evidence="2 3">
    <name type="scientific">Sporosarcina luteola</name>
    <dbReference type="NCBI Taxonomy" id="582850"/>
    <lineage>
        <taxon>Bacteria</taxon>
        <taxon>Bacillati</taxon>
        <taxon>Bacillota</taxon>
        <taxon>Bacilli</taxon>
        <taxon>Bacillales</taxon>
        <taxon>Caryophanaceae</taxon>
        <taxon>Sporosarcina</taxon>
    </lineage>
</organism>
<evidence type="ECO:0000259" key="1">
    <source>
        <dbReference type="PROSITE" id="PS51819"/>
    </source>
</evidence>
<dbReference type="Pfam" id="PF00903">
    <property type="entry name" value="Glyoxalase"/>
    <property type="match status" value="1"/>
</dbReference>
<evidence type="ECO:0000313" key="3">
    <source>
        <dbReference type="Proteomes" id="UP000321901"/>
    </source>
</evidence>
<dbReference type="AlphaFoldDB" id="A0A511Z9R2"/>
<keyword evidence="3" id="KW-1185">Reference proteome</keyword>
<comment type="caution">
    <text evidence="2">The sequence shown here is derived from an EMBL/GenBank/DDBJ whole genome shotgun (WGS) entry which is preliminary data.</text>
</comment>
<accession>A0A511Z9R2</accession>
<dbReference type="Proteomes" id="UP000321901">
    <property type="component" value="Unassembled WGS sequence"/>
</dbReference>
<name>A0A511Z9R2_9BACL</name>
<gene>
    <name evidence="2" type="ORF">SLU01_25080</name>
</gene>
<dbReference type="InterPro" id="IPR037523">
    <property type="entry name" value="VOC_core"/>
</dbReference>
<dbReference type="InterPro" id="IPR029068">
    <property type="entry name" value="Glyas_Bleomycin-R_OHBP_Dase"/>
</dbReference>
<dbReference type="EMBL" id="BJYL01000033">
    <property type="protein sequence ID" value="GEN84196.1"/>
    <property type="molecule type" value="Genomic_DNA"/>
</dbReference>